<comment type="caution">
    <text evidence="3">The sequence shown here is derived from an EMBL/GenBank/DDBJ whole genome shotgun (WGS) entry which is preliminary data.</text>
</comment>
<dbReference type="OrthoDB" id="2013930at2759"/>
<dbReference type="GO" id="GO:0030163">
    <property type="term" value="P:protein catabolic process"/>
    <property type="evidence" value="ECO:0007669"/>
    <property type="project" value="InterPro"/>
</dbReference>
<organism evidence="3 4">
    <name type="scientific">Diacronema lutheri</name>
    <name type="common">Unicellular marine alga</name>
    <name type="synonym">Monochrysis lutheri</name>
    <dbReference type="NCBI Taxonomy" id="2081491"/>
    <lineage>
        <taxon>Eukaryota</taxon>
        <taxon>Haptista</taxon>
        <taxon>Haptophyta</taxon>
        <taxon>Pavlovophyceae</taxon>
        <taxon>Pavlovales</taxon>
        <taxon>Pavlovaceae</taxon>
        <taxon>Diacronema</taxon>
    </lineage>
</organism>
<dbReference type="PANTHER" id="PTHR33473:SF17">
    <property type="entry name" value="ATP-DEPENDENT CLP PROTEASE ADAPTER PROTEIN CLPS1, CHLOROPLASTIC"/>
    <property type="match status" value="1"/>
</dbReference>
<evidence type="ECO:0000256" key="1">
    <source>
        <dbReference type="SAM" id="SignalP"/>
    </source>
</evidence>
<reference evidence="3" key="1">
    <citation type="submission" date="2021-05" db="EMBL/GenBank/DDBJ databases">
        <title>The genome of the haptophyte Pavlova lutheri (Diacronema luteri, Pavlovales) - a model for lipid biosynthesis in eukaryotic algae.</title>
        <authorList>
            <person name="Hulatt C.J."/>
            <person name="Posewitz M.C."/>
        </authorList>
    </citation>
    <scope>NUCLEOTIDE SEQUENCE</scope>
    <source>
        <strain evidence="3">NIVA-4/92</strain>
    </source>
</reference>
<dbReference type="EMBL" id="JAGTXO010000001">
    <property type="protein sequence ID" value="KAG8470207.1"/>
    <property type="molecule type" value="Genomic_DNA"/>
</dbReference>
<keyword evidence="4" id="KW-1185">Reference proteome</keyword>
<proteinExistence type="predicted"/>
<dbReference type="InterPro" id="IPR022935">
    <property type="entry name" value="ClpS"/>
</dbReference>
<gene>
    <name evidence="3" type="ORF">KFE25_008628</name>
</gene>
<evidence type="ECO:0000259" key="2">
    <source>
        <dbReference type="Pfam" id="PF02617"/>
    </source>
</evidence>
<dbReference type="GO" id="GO:0006508">
    <property type="term" value="P:proteolysis"/>
    <property type="evidence" value="ECO:0007669"/>
    <property type="project" value="InterPro"/>
</dbReference>
<dbReference type="OMA" id="MSEMEAY"/>
<dbReference type="SUPFAM" id="SSF54736">
    <property type="entry name" value="ClpS-like"/>
    <property type="match status" value="1"/>
</dbReference>
<sequence length="146" mass="15667">MRSFVLVVALGLASVEGAARLSSPIVRSALRPHARTVRVAMADVLTRPPSVQLAPTKPSSDQQNAKGKKYKLLLFNDAVNKREFVARVLTSVIPDMTEPTAYTVMQKAHTAGFAVCGVWMFELAEAYCDGLTSQGLTAAVTAESDD</sequence>
<feature type="signal peptide" evidence="1">
    <location>
        <begin position="1"/>
        <end position="17"/>
    </location>
</feature>
<evidence type="ECO:0000313" key="3">
    <source>
        <dbReference type="EMBL" id="KAG8470207.1"/>
    </source>
</evidence>
<accession>A0A8J5XX93</accession>
<protein>
    <recommendedName>
        <fullName evidence="2">Adaptor protein ClpS core domain-containing protein</fullName>
    </recommendedName>
</protein>
<dbReference type="Gene3D" id="3.30.1390.10">
    <property type="match status" value="1"/>
</dbReference>
<feature type="chain" id="PRO_5035322424" description="Adaptor protein ClpS core domain-containing protein" evidence="1">
    <location>
        <begin position="18"/>
        <end position="146"/>
    </location>
</feature>
<name>A0A8J5XX93_DIALT</name>
<evidence type="ECO:0000313" key="4">
    <source>
        <dbReference type="Proteomes" id="UP000751190"/>
    </source>
</evidence>
<dbReference type="Pfam" id="PF02617">
    <property type="entry name" value="ClpS"/>
    <property type="match status" value="1"/>
</dbReference>
<dbReference type="Proteomes" id="UP000751190">
    <property type="component" value="Unassembled WGS sequence"/>
</dbReference>
<dbReference type="InterPro" id="IPR003769">
    <property type="entry name" value="ClpS_core"/>
</dbReference>
<feature type="domain" description="Adaptor protein ClpS core" evidence="2">
    <location>
        <begin position="67"/>
        <end position="135"/>
    </location>
</feature>
<dbReference type="PANTHER" id="PTHR33473">
    <property type="entry name" value="ATP-DEPENDENT CLP PROTEASE ADAPTER PROTEIN CLPS1, CHLOROPLASTIC"/>
    <property type="match status" value="1"/>
</dbReference>
<dbReference type="AlphaFoldDB" id="A0A8J5XX93"/>
<keyword evidence="1" id="KW-0732">Signal</keyword>
<dbReference type="InterPro" id="IPR014719">
    <property type="entry name" value="Ribosomal_bL12_C/ClpS-like"/>
</dbReference>